<protein>
    <submittedName>
        <fullName evidence="1">Uncharacterized protein</fullName>
    </submittedName>
</protein>
<dbReference type="AlphaFoldDB" id="A0A409VTA8"/>
<dbReference type="Proteomes" id="UP000283269">
    <property type="component" value="Unassembled WGS sequence"/>
</dbReference>
<name>A0A409VTA8_PSICY</name>
<comment type="caution">
    <text evidence="1">The sequence shown here is derived from an EMBL/GenBank/DDBJ whole genome shotgun (WGS) entry which is preliminary data.</text>
</comment>
<dbReference type="EMBL" id="NHYD01003932">
    <property type="protein sequence ID" value="PPQ69520.1"/>
    <property type="molecule type" value="Genomic_DNA"/>
</dbReference>
<dbReference type="InParanoid" id="A0A409VTA8"/>
<accession>A0A409VTA8</accession>
<evidence type="ECO:0000313" key="2">
    <source>
        <dbReference type="Proteomes" id="UP000283269"/>
    </source>
</evidence>
<keyword evidence="2" id="KW-1185">Reference proteome</keyword>
<reference evidence="1 2" key="1">
    <citation type="journal article" date="2018" name="Evol. Lett.">
        <title>Horizontal gene cluster transfer increased hallucinogenic mushroom diversity.</title>
        <authorList>
            <person name="Reynolds H.T."/>
            <person name="Vijayakumar V."/>
            <person name="Gluck-Thaler E."/>
            <person name="Korotkin H.B."/>
            <person name="Matheny P.B."/>
            <person name="Slot J.C."/>
        </authorList>
    </citation>
    <scope>NUCLEOTIDE SEQUENCE [LARGE SCALE GENOMIC DNA]</scope>
    <source>
        <strain evidence="1 2">2631</strain>
    </source>
</reference>
<gene>
    <name evidence="1" type="ORF">CVT25_013384</name>
</gene>
<organism evidence="1 2">
    <name type="scientific">Psilocybe cyanescens</name>
    <dbReference type="NCBI Taxonomy" id="93625"/>
    <lineage>
        <taxon>Eukaryota</taxon>
        <taxon>Fungi</taxon>
        <taxon>Dikarya</taxon>
        <taxon>Basidiomycota</taxon>
        <taxon>Agaricomycotina</taxon>
        <taxon>Agaricomycetes</taxon>
        <taxon>Agaricomycetidae</taxon>
        <taxon>Agaricales</taxon>
        <taxon>Agaricineae</taxon>
        <taxon>Strophariaceae</taxon>
        <taxon>Psilocybe</taxon>
    </lineage>
</organism>
<sequence>MFNTLLHESDLVTQAHSPQHIKPQPIEDEVPNGPPDFTFFAKDHYCPSADLLALFDRSHLENHAPPFADFDTKIKPEPVDVEISSYNVIIIIYDSSILPRTSPIYFIGGTDQTGTTLWKTCQARTQDTRLVLRIKSEPDDHTTHLLSPLPHIQYPSPNQKNHLSLADTQRVRTPSMLTFYHKDAASFTFIKRPGGQTNESKVTEIGVCPFVIWSVMHHAEYHSSTEYSSAKRIKTEFEEG</sequence>
<evidence type="ECO:0000313" key="1">
    <source>
        <dbReference type="EMBL" id="PPQ69520.1"/>
    </source>
</evidence>
<proteinExistence type="predicted"/>